<evidence type="ECO:0000259" key="2">
    <source>
        <dbReference type="Pfam" id="PF04954"/>
    </source>
</evidence>
<feature type="domain" description="SIP-like Rossmann fold" evidence="2">
    <location>
        <begin position="127"/>
        <end position="248"/>
    </location>
</feature>
<reference evidence="4 5" key="1">
    <citation type="submission" date="2020-08" db="EMBL/GenBank/DDBJ databases">
        <title>Stenotrophomonas sp. W1S232.</title>
        <authorList>
            <person name="Deng Y."/>
        </authorList>
    </citation>
    <scope>NUCLEOTIDE SEQUENCE [LARGE SCALE GENOMIC DNA]</scope>
    <source>
        <strain evidence="4 5">W1S232</strain>
    </source>
</reference>
<evidence type="ECO:0000313" key="5">
    <source>
        <dbReference type="Proteomes" id="UP000550609"/>
    </source>
</evidence>
<gene>
    <name evidence="4" type="ORF">H4O09_01490</name>
</gene>
<accession>A0A7W3UXN8</accession>
<dbReference type="InterPro" id="IPR013113">
    <property type="entry name" value="SIP_FAD-bd"/>
</dbReference>
<dbReference type="CDD" id="cd06193">
    <property type="entry name" value="siderophore_interacting"/>
    <property type="match status" value="1"/>
</dbReference>
<comment type="caution">
    <text evidence="4">The sequence shown here is derived from an EMBL/GenBank/DDBJ whole genome shotgun (WGS) entry which is preliminary data.</text>
</comment>
<dbReference type="InterPro" id="IPR039374">
    <property type="entry name" value="SIP_fam"/>
</dbReference>
<evidence type="ECO:0000313" key="4">
    <source>
        <dbReference type="EMBL" id="MBB1115740.1"/>
    </source>
</evidence>
<sequence>MSEPVLSALPAGHVLLTLRHSEPVNLHLQRLHFHCPALASDEDDQADDNLLLVFAQADAQGQWPALERAPQRTYTVRARQHDNVVVDVYLHGDGLMAGWAANAQPGATLLARPLPRSGACLRAADYPHHVLLGDDSALPLIGRWLERLPEGISAQAFIEVADANARQALAEDEDIAIQWLERNGFSTSQSQLLEDALTDYVVSDAIMDIDAVFFVIAGQDARSARMAQFLIDAWAVAPDAIHHASHWQD</sequence>
<dbReference type="PANTHER" id="PTHR30157">
    <property type="entry name" value="FERRIC REDUCTASE, NADPH-DEPENDENT"/>
    <property type="match status" value="1"/>
</dbReference>
<dbReference type="AlphaFoldDB" id="A0A7W3UXN8"/>
<dbReference type="RefSeq" id="WP_182621161.1">
    <property type="nucleotide sequence ID" value="NZ_JACIUV010000001.1"/>
</dbReference>
<dbReference type="Gene3D" id="3.40.50.80">
    <property type="entry name" value="Nucleotide-binding domain of ferredoxin-NADP reductase (FNR) module"/>
    <property type="match status" value="1"/>
</dbReference>
<dbReference type="InterPro" id="IPR039261">
    <property type="entry name" value="FNR_nucleotide-bd"/>
</dbReference>
<evidence type="ECO:0000259" key="3">
    <source>
        <dbReference type="Pfam" id="PF08021"/>
    </source>
</evidence>
<evidence type="ECO:0000256" key="1">
    <source>
        <dbReference type="ARBA" id="ARBA00035644"/>
    </source>
</evidence>
<dbReference type="Pfam" id="PF04954">
    <property type="entry name" value="SIP"/>
    <property type="match status" value="1"/>
</dbReference>
<dbReference type="EMBL" id="JACIUV010000001">
    <property type="protein sequence ID" value="MBB1115740.1"/>
    <property type="molecule type" value="Genomic_DNA"/>
</dbReference>
<protein>
    <submittedName>
        <fullName evidence="4">Siderophore-interacting protein</fullName>
    </submittedName>
</protein>
<feature type="domain" description="Siderophore-interacting FAD-binding" evidence="3">
    <location>
        <begin position="22"/>
        <end position="109"/>
    </location>
</feature>
<dbReference type="Gene3D" id="2.40.30.10">
    <property type="entry name" value="Translation factors"/>
    <property type="match status" value="1"/>
</dbReference>
<dbReference type="InterPro" id="IPR007037">
    <property type="entry name" value="SIP_rossman_dom"/>
</dbReference>
<comment type="similarity">
    <text evidence="1">Belongs to the SIP oxidoreductase family.</text>
</comment>
<proteinExistence type="inferred from homology"/>
<organism evidence="4 5">
    <name type="scientific">Stenotrophomonas koreensis</name>
    <dbReference type="NCBI Taxonomy" id="266128"/>
    <lineage>
        <taxon>Bacteria</taxon>
        <taxon>Pseudomonadati</taxon>
        <taxon>Pseudomonadota</taxon>
        <taxon>Gammaproteobacteria</taxon>
        <taxon>Lysobacterales</taxon>
        <taxon>Lysobacteraceae</taxon>
        <taxon>Stenotrophomonas</taxon>
    </lineage>
</organism>
<dbReference type="Pfam" id="PF08021">
    <property type="entry name" value="FAD_binding_9"/>
    <property type="match status" value="1"/>
</dbReference>
<dbReference type="Proteomes" id="UP000550609">
    <property type="component" value="Unassembled WGS sequence"/>
</dbReference>
<dbReference type="PANTHER" id="PTHR30157:SF0">
    <property type="entry name" value="NADPH-DEPENDENT FERRIC-CHELATE REDUCTASE"/>
    <property type="match status" value="1"/>
</dbReference>
<name>A0A7W3UXN8_9GAMM</name>